<proteinExistence type="inferred from homology"/>
<dbReference type="PANTHER" id="PTHR31297">
    <property type="entry name" value="GLUCAN ENDO-1,6-BETA-GLUCOSIDASE B"/>
    <property type="match status" value="1"/>
</dbReference>
<dbReference type="PANTHER" id="PTHR31297:SF17">
    <property type="entry name" value="ENDOGLUCANASE"/>
    <property type="match status" value="1"/>
</dbReference>
<dbReference type="AlphaFoldDB" id="A0AAJ4RCY3"/>
<keyword evidence="2 4" id="KW-0378">Hydrolase</keyword>
<dbReference type="Pfam" id="PF00150">
    <property type="entry name" value="Cellulase"/>
    <property type="match status" value="1"/>
</dbReference>
<evidence type="ECO:0000256" key="2">
    <source>
        <dbReference type="ARBA" id="ARBA00022801"/>
    </source>
</evidence>
<dbReference type="RefSeq" id="WP_170151119.1">
    <property type="nucleotide sequence ID" value="NZ_CP027432.2"/>
</dbReference>
<evidence type="ECO:0000256" key="3">
    <source>
        <dbReference type="ARBA" id="ARBA00023295"/>
    </source>
</evidence>
<dbReference type="Proteomes" id="UP000272781">
    <property type="component" value="Unassembled WGS sequence"/>
</dbReference>
<evidence type="ECO:0000313" key="6">
    <source>
        <dbReference type="EMBL" id="ROR40136.1"/>
    </source>
</evidence>
<sequence length="320" mass="37816">MKKLILFLSVMSLFATTPKIYQQKLGLGIDVNWATFKKYVKHEYYKQAGVFKKLGFQTVRIRFTDPEKFNMTQKEYIEFLKKCVNEAIKNNLTPVLTYGSKTLAQHPTDKNIEKAVKFWREIAKTFKHYPDILSYDLYIEPGKNFNKNPKALVKFYKKAIKAIRKNDKNKIIFIAPIHASNPYYLDILKPIVKKHPKNLMIEWHYYAAGPSLKNKNKKWTTGTQEEKELITKKATFAKKWCEKYHLYSWVGAIMPGDYNKGDHYSYDEQKNFMKAIIDTQNSLKIPFAINADGQFYDYKTGSLKREEVLKFIINYYYYTK</sequence>
<comment type="similarity">
    <text evidence="4">Belongs to the glycosyl hydrolase 5 (cellulase A) family.</text>
</comment>
<protein>
    <submittedName>
        <fullName evidence="6">Cellulase (Glycosyl hydrolase family 5)</fullName>
    </submittedName>
</protein>
<dbReference type="InterPro" id="IPR050386">
    <property type="entry name" value="Glycosyl_hydrolase_5"/>
</dbReference>
<dbReference type="SUPFAM" id="SSF51445">
    <property type="entry name" value="(Trans)glycosidases"/>
    <property type="match status" value="1"/>
</dbReference>
<dbReference type="InterPro" id="IPR017853">
    <property type="entry name" value="GH"/>
</dbReference>
<evidence type="ECO:0000259" key="5">
    <source>
        <dbReference type="Pfam" id="PF00150"/>
    </source>
</evidence>
<organism evidence="6 7">
    <name type="scientific">Caminibacter pacificus</name>
    <dbReference type="NCBI Taxonomy" id="1424653"/>
    <lineage>
        <taxon>Bacteria</taxon>
        <taxon>Pseudomonadati</taxon>
        <taxon>Campylobacterota</taxon>
        <taxon>Epsilonproteobacteria</taxon>
        <taxon>Nautiliales</taxon>
        <taxon>Nautiliaceae</taxon>
        <taxon>Caminibacter</taxon>
    </lineage>
</organism>
<accession>A0AAJ4RCY3</accession>
<dbReference type="GO" id="GO:0008422">
    <property type="term" value="F:beta-glucosidase activity"/>
    <property type="evidence" value="ECO:0007669"/>
    <property type="project" value="TreeGrafter"/>
</dbReference>
<dbReference type="EMBL" id="RJVK01000002">
    <property type="protein sequence ID" value="ROR40136.1"/>
    <property type="molecule type" value="Genomic_DNA"/>
</dbReference>
<evidence type="ECO:0000256" key="4">
    <source>
        <dbReference type="RuleBase" id="RU361153"/>
    </source>
</evidence>
<dbReference type="GO" id="GO:0005576">
    <property type="term" value="C:extracellular region"/>
    <property type="evidence" value="ECO:0007669"/>
    <property type="project" value="TreeGrafter"/>
</dbReference>
<evidence type="ECO:0000313" key="7">
    <source>
        <dbReference type="Proteomes" id="UP000272781"/>
    </source>
</evidence>
<evidence type="ECO:0000256" key="1">
    <source>
        <dbReference type="ARBA" id="ARBA00022729"/>
    </source>
</evidence>
<dbReference type="InterPro" id="IPR001547">
    <property type="entry name" value="Glyco_hydro_5"/>
</dbReference>
<comment type="caution">
    <text evidence="6">The sequence shown here is derived from an EMBL/GenBank/DDBJ whole genome shotgun (WGS) entry which is preliminary data.</text>
</comment>
<name>A0AAJ4RCY3_9BACT</name>
<dbReference type="GO" id="GO:0009986">
    <property type="term" value="C:cell surface"/>
    <property type="evidence" value="ECO:0007669"/>
    <property type="project" value="TreeGrafter"/>
</dbReference>
<dbReference type="GO" id="GO:0009251">
    <property type="term" value="P:glucan catabolic process"/>
    <property type="evidence" value="ECO:0007669"/>
    <property type="project" value="TreeGrafter"/>
</dbReference>
<feature type="domain" description="Glycoside hydrolase family 5" evidence="5">
    <location>
        <begin position="50"/>
        <end position="243"/>
    </location>
</feature>
<keyword evidence="3 4" id="KW-0326">Glycosidase</keyword>
<keyword evidence="1" id="KW-0732">Signal</keyword>
<reference evidence="6 7" key="1">
    <citation type="submission" date="2018-11" db="EMBL/GenBank/DDBJ databases">
        <title>Genomic Encyclopedia of Type Strains, Phase IV (KMG-IV): sequencing the most valuable type-strain genomes for metagenomic binning, comparative biology and taxonomic classification.</title>
        <authorList>
            <person name="Goeker M."/>
        </authorList>
    </citation>
    <scope>NUCLEOTIDE SEQUENCE [LARGE SCALE GENOMIC DNA]</scope>
    <source>
        <strain evidence="6 7">DSM 27783</strain>
    </source>
</reference>
<gene>
    <name evidence="6" type="ORF">EDC58_1122</name>
</gene>
<dbReference type="Gene3D" id="3.20.20.80">
    <property type="entry name" value="Glycosidases"/>
    <property type="match status" value="1"/>
</dbReference>